<gene>
    <name evidence="2" type="ORF">EDD18DRAFT_1084618</name>
</gene>
<feature type="signal peptide" evidence="1">
    <location>
        <begin position="1"/>
        <end position="19"/>
    </location>
</feature>
<organism evidence="2 3">
    <name type="scientific">Armillaria luteobubalina</name>
    <dbReference type="NCBI Taxonomy" id="153913"/>
    <lineage>
        <taxon>Eukaryota</taxon>
        <taxon>Fungi</taxon>
        <taxon>Dikarya</taxon>
        <taxon>Basidiomycota</taxon>
        <taxon>Agaricomycotina</taxon>
        <taxon>Agaricomycetes</taxon>
        <taxon>Agaricomycetidae</taxon>
        <taxon>Agaricales</taxon>
        <taxon>Marasmiineae</taxon>
        <taxon>Physalacriaceae</taxon>
        <taxon>Armillaria</taxon>
    </lineage>
</organism>
<evidence type="ECO:0000313" key="2">
    <source>
        <dbReference type="EMBL" id="KAK0482889.1"/>
    </source>
</evidence>
<dbReference type="EMBL" id="JAUEPU010000064">
    <property type="protein sequence ID" value="KAK0482889.1"/>
    <property type="molecule type" value="Genomic_DNA"/>
</dbReference>
<evidence type="ECO:0000256" key="1">
    <source>
        <dbReference type="SAM" id="SignalP"/>
    </source>
</evidence>
<dbReference type="Proteomes" id="UP001175228">
    <property type="component" value="Unassembled WGS sequence"/>
</dbReference>
<protein>
    <recommendedName>
        <fullName evidence="4">Secreted protein</fullName>
    </recommendedName>
</protein>
<feature type="chain" id="PRO_5041364447" description="Secreted protein" evidence="1">
    <location>
        <begin position="20"/>
        <end position="76"/>
    </location>
</feature>
<dbReference type="AlphaFoldDB" id="A0AA39PF13"/>
<name>A0AA39PF13_9AGAR</name>
<evidence type="ECO:0008006" key="4">
    <source>
        <dbReference type="Google" id="ProtNLM"/>
    </source>
</evidence>
<accession>A0AA39PF13</accession>
<reference evidence="2" key="1">
    <citation type="submission" date="2023-06" db="EMBL/GenBank/DDBJ databases">
        <authorList>
            <consortium name="Lawrence Berkeley National Laboratory"/>
            <person name="Ahrendt S."/>
            <person name="Sahu N."/>
            <person name="Indic B."/>
            <person name="Wong-Bajracharya J."/>
            <person name="Merenyi Z."/>
            <person name="Ke H.-M."/>
            <person name="Monk M."/>
            <person name="Kocsube S."/>
            <person name="Drula E."/>
            <person name="Lipzen A."/>
            <person name="Balint B."/>
            <person name="Henrissat B."/>
            <person name="Andreopoulos B."/>
            <person name="Martin F.M."/>
            <person name="Harder C.B."/>
            <person name="Rigling D."/>
            <person name="Ford K.L."/>
            <person name="Foster G.D."/>
            <person name="Pangilinan J."/>
            <person name="Papanicolaou A."/>
            <person name="Barry K."/>
            <person name="LaButti K."/>
            <person name="Viragh M."/>
            <person name="Koriabine M."/>
            <person name="Yan M."/>
            <person name="Riley R."/>
            <person name="Champramary S."/>
            <person name="Plett K.L."/>
            <person name="Tsai I.J."/>
            <person name="Slot J."/>
            <person name="Sipos G."/>
            <person name="Plett J."/>
            <person name="Nagy L.G."/>
            <person name="Grigoriev I.V."/>
        </authorList>
    </citation>
    <scope>NUCLEOTIDE SEQUENCE</scope>
    <source>
        <strain evidence="2">HWK02</strain>
    </source>
</reference>
<evidence type="ECO:0000313" key="3">
    <source>
        <dbReference type="Proteomes" id="UP001175228"/>
    </source>
</evidence>
<proteinExistence type="predicted"/>
<comment type="caution">
    <text evidence="2">The sequence shown here is derived from an EMBL/GenBank/DDBJ whole genome shotgun (WGS) entry which is preliminary data.</text>
</comment>
<sequence length="76" mass="8512">MLNFIVAILLAGRTGRTATHTMHLLLLTSRRGVLHEPFKGSKFDWYDLSTLENISDRVHPVALRPSQTCLPSPSLI</sequence>
<keyword evidence="1" id="KW-0732">Signal</keyword>
<keyword evidence="3" id="KW-1185">Reference proteome</keyword>